<protein>
    <recommendedName>
        <fullName evidence="4">HK97 gp10 family phage protein</fullName>
    </recommendedName>
</protein>
<dbReference type="Pfam" id="PF04883">
    <property type="entry name" value="HK97-gp10_like"/>
    <property type="match status" value="1"/>
</dbReference>
<evidence type="ECO:0000256" key="1">
    <source>
        <dbReference type="SAM" id="MobiDB-lite"/>
    </source>
</evidence>
<dbReference type="KEGG" id="sphj:BSL82_05685"/>
<keyword evidence="3" id="KW-1185">Reference proteome</keyword>
<name>A0A1L3ZTA5_9SPHN</name>
<evidence type="ECO:0000313" key="3">
    <source>
        <dbReference type="Proteomes" id="UP000182063"/>
    </source>
</evidence>
<dbReference type="OrthoDB" id="7470877at2"/>
<feature type="region of interest" description="Disordered" evidence="1">
    <location>
        <begin position="54"/>
        <end position="86"/>
    </location>
</feature>
<dbReference type="InterPro" id="IPR010064">
    <property type="entry name" value="HK97-gp10_tail"/>
</dbReference>
<reference evidence="3" key="1">
    <citation type="submission" date="2016-11" db="EMBL/GenBank/DDBJ databases">
        <title>Complete Genome Sequence of alachlor-degrading Sphingomonas sp. strain JJ-A5.</title>
        <authorList>
            <person name="Lee H."/>
            <person name="Ka J.-O."/>
        </authorList>
    </citation>
    <scope>NUCLEOTIDE SEQUENCE [LARGE SCALE GENOMIC DNA]</scope>
    <source>
        <strain evidence="3">JJ-A5</strain>
    </source>
</reference>
<dbReference type="EMBL" id="CP018221">
    <property type="protein sequence ID" value="API58864.1"/>
    <property type="molecule type" value="Genomic_DNA"/>
</dbReference>
<dbReference type="AlphaFoldDB" id="A0A1L3ZTA5"/>
<dbReference type="STRING" id="1921510.BSL82_05685"/>
<dbReference type="RefSeq" id="WP_072596417.1">
    <property type="nucleotide sequence ID" value="NZ_CP018221.1"/>
</dbReference>
<evidence type="ECO:0008006" key="4">
    <source>
        <dbReference type="Google" id="ProtNLM"/>
    </source>
</evidence>
<accession>A0A1L3ZTA5</accession>
<organism evidence="2 3">
    <name type="scientific">Tardibacter chloracetimidivorans</name>
    <dbReference type="NCBI Taxonomy" id="1921510"/>
    <lineage>
        <taxon>Bacteria</taxon>
        <taxon>Pseudomonadati</taxon>
        <taxon>Pseudomonadota</taxon>
        <taxon>Alphaproteobacteria</taxon>
        <taxon>Sphingomonadales</taxon>
        <taxon>Sphingomonadaceae</taxon>
        <taxon>Tardibacter</taxon>
    </lineage>
</organism>
<proteinExistence type="predicted"/>
<dbReference type="NCBIfam" id="TIGR01725">
    <property type="entry name" value="phge_HK97_gp10"/>
    <property type="match status" value="1"/>
</dbReference>
<gene>
    <name evidence="2" type="ORF">BSL82_05685</name>
</gene>
<evidence type="ECO:0000313" key="2">
    <source>
        <dbReference type="EMBL" id="API58864.1"/>
    </source>
</evidence>
<dbReference type="Proteomes" id="UP000182063">
    <property type="component" value="Chromosome"/>
</dbReference>
<sequence>MARRHQGGPRSFTQATRTELQGVPELKAALEELGAEVATKIGVSANRKAAVMMRDKMKQAAPRSTGSTRKSWRRKDGSVQTADYGHLQDNLRASRRKARKEGSIVHLVTVGKAWWGLLVEYGTIKMAARPWMRPTFDANVQGAIDVQVEELNKGIRRAARRIKGAKVKGA</sequence>